<dbReference type="Gene3D" id="1.10.287.1490">
    <property type="match status" value="1"/>
</dbReference>
<feature type="compositionally biased region" description="Polar residues" evidence="8">
    <location>
        <begin position="1"/>
        <end position="11"/>
    </location>
</feature>
<dbReference type="VEuPathDB" id="VectorBase:LDEU003171"/>
<dbReference type="PANTHER" id="PTHR18916">
    <property type="entry name" value="DYNACTIN 1-RELATED MICROTUBULE-BINDING"/>
    <property type="match status" value="1"/>
</dbReference>
<dbReference type="InterPro" id="IPR028933">
    <property type="entry name" value="Lebercilin_dom"/>
</dbReference>
<feature type="region of interest" description="Disordered" evidence="8">
    <location>
        <begin position="630"/>
        <end position="650"/>
    </location>
</feature>
<dbReference type="Gene3D" id="2.30.30.190">
    <property type="entry name" value="CAP Gly-rich-like domain"/>
    <property type="match status" value="2"/>
</dbReference>
<dbReference type="PROSITE" id="PS50245">
    <property type="entry name" value="CAP_GLY_2"/>
    <property type="match status" value="2"/>
</dbReference>
<evidence type="ECO:0000313" key="10">
    <source>
        <dbReference type="EMBL" id="RWS28868.1"/>
    </source>
</evidence>
<dbReference type="InterPro" id="IPR032108">
    <property type="entry name" value="CLIP1_ZNF"/>
</dbReference>
<dbReference type="SUPFAM" id="SSF74924">
    <property type="entry name" value="Cap-Gly domain"/>
    <property type="match status" value="2"/>
</dbReference>
<dbReference type="STRING" id="299467.A0A443SMW6"/>
<evidence type="ECO:0000256" key="2">
    <source>
        <dbReference type="ARBA" id="ARBA00022490"/>
    </source>
</evidence>
<comment type="caution">
    <text evidence="10">The sequence shown here is derived from an EMBL/GenBank/DDBJ whole genome shotgun (WGS) entry which is preliminary data.</text>
</comment>
<feature type="compositionally biased region" description="Low complexity" evidence="8">
    <location>
        <begin position="17"/>
        <end position="53"/>
    </location>
</feature>
<feature type="domain" description="CAP-Gly" evidence="9">
    <location>
        <begin position="187"/>
        <end position="229"/>
    </location>
</feature>
<keyword evidence="4" id="KW-0677">Repeat</keyword>
<proteinExistence type="predicted"/>
<evidence type="ECO:0000256" key="8">
    <source>
        <dbReference type="SAM" id="MobiDB-lite"/>
    </source>
</evidence>
<dbReference type="Proteomes" id="UP000288716">
    <property type="component" value="Unassembled WGS sequence"/>
</dbReference>
<evidence type="ECO:0000256" key="5">
    <source>
        <dbReference type="ARBA" id="ARBA00023054"/>
    </source>
</evidence>
<evidence type="ECO:0000256" key="3">
    <source>
        <dbReference type="ARBA" id="ARBA00022701"/>
    </source>
</evidence>
<dbReference type="OrthoDB" id="5412539at2759"/>
<keyword evidence="3" id="KW-0493">Microtubule</keyword>
<protein>
    <submittedName>
        <fullName evidence="10">CAP-Gly domain-containing linker protein 1-like isoform X5</fullName>
    </submittedName>
</protein>
<keyword evidence="6" id="KW-0206">Cytoskeleton</keyword>
<evidence type="ECO:0000259" key="9">
    <source>
        <dbReference type="PROSITE" id="PS50245"/>
    </source>
</evidence>
<dbReference type="Pfam" id="PF16641">
    <property type="entry name" value="CLIP1_ZNF"/>
    <property type="match status" value="2"/>
</dbReference>
<dbReference type="Pfam" id="PF01302">
    <property type="entry name" value="CAP_GLY"/>
    <property type="match status" value="2"/>
</dbReference>
<feature type="compositionally biased region" description="Polar residues" evidence="8">
    <location>
        <begin position="638"/>
        <end position="647"/>
    </location>
</feature>
<organism evidence="10 11">
    <name type="scientific">Leptotrombidium deliense</name>
    <dbReference type="NCBI Taxonomy" id="299467"/>
    <lineage>
        <taxon>Eukaryota</taxon>
        <taxon>Metazoa</taxon>
        <taxon>Ecdysozoa</taxon>
        <taxon>Arthropoda</taxon>
        <taxon>Chelicerata</taxon>
        <taxon>Arachnida</taxon>
        <taxon>Acari</taxon>
        <taxon>Acariformes</taxon>
        <taxon>Trombidiformes</taxon>
        <taxon>Prostigmata</taxon>
        <taxon>Anystina</taxon>
        <taxon>Parasitengona</taxon>
        <taxon>Trombiculoidea</taxon>
        <taxon>Trombiculidae</taxon>
        <taxon>Leptotrombidium</taxon>
    </lineage>
</organism>
<evidence type="ECO:0000256" key="6">
    <source>
        <dbReference type="ARBA" id="ARBA00023212"/>
    </source>
</evidence>
<keyword evidence="11" id="KW-1185">Reference proteome</keyword>
<keyword evidence="5 7" id="KW-0175">Coiled coil</keyword>
<gene>
    <name evidence="10" type="ORF">B4U80_03633</name>
</gene>
<feature type="domain" description="CAP-Gly" evidence="9">
    <location>
        <begin position="84"/>
        <end position="126"/>
    </location>
</feature>
<evidence type="ECO:0000256" key="4">
    <source>
        <dbReference type="ARBA" id="ARBA00022737"/>
    </source>
</evidence>
<dbReference type="GO" id="GO:0051010">
    <property type="term" value="F:microtubule plus-end binding"/>
    <property type="evidence" value="ECO:0007669"/>
    <property type="project" value="TreeGrafter"/>
</dbReference>
<reference evidence="10 11" key="1">
    <citation type="journal article" date="2018" name="Gigascience">
        <title>Genomes of trombidid mites reveal novel predicted allergens and laterally-transferred genes associated with secondary metabolism.</title>
        <authorList>
            <person name="Dong X."/>
            <person name="Chaisiri K."/>
            <person name="Xia D."/>
            <person name="Armstrong S.D."/>
            <person name="Fang Y."/>
            <person name="Donnelly M.J."/>
            <person name="Kadowaki T."/>
            <person name="McGarry J.W."/>
            <person name="Darby A.C."/>
            <person name="Makepeace B.L."/>
        </authorList>
    </citation>
    <scope>NUCLEOTIDE SEQUENCE [LARGE SCALE GENOMIC DNA]</scope>
    <source>
        <strain evidence="10">UoL-UT</strain>
    </source>
</reference>
<feature type="region of interest" description="Disordered" evidence="8">
    <location>
        <begin position="1"/>
        <end position="57"/>
    </location>
</feature>
<dbReference type="AlphaFoldDB" id="A0A443SMW6"/>
<feature type="coiled-coil region" evidence="7">
    <location>
        <begin position="706"/>
        <end position="1142"/>
    </location>
</feature>
<name>A0A443SMW6_9ACAR</name>
<evidence type="ECO:0000256" key="7">
    <source>
        <dbReference type="SAM" id="Coils"/>
    </source>
</evidence>
<comment type="subcellular location">
    <subcellularLocation>
        <location evidence="1">Cytoplasm</location>
        <location evidence="1">Cytoskeleton</location>
    </subcellularLocation>
</comment>
<evidence type="ECO:0000256" key="1">
    <source>
        <dbReference type="ARBA" id="ARBA00004245"/>
    </source>
</evidence>
<dbReference type="SMART" id="SM01052">
    <property type="entry name" value="CAP_GLY"/>
    <property type="match status" value="2"/>
</dbReference>
<dbReference type="GO" id="GO:0035371">
    <property type="term" value="C:microtubule plus-end"/>
    <property type="evidence" value="ECO:0007669"/>
    <property type="project" value="TreeGrafter"/>
</dbReference>
<dbReference type="PANTHER" id="PTHR18916:SF82">
    <property type="entry name" value="CAP-GLY DOMAIN-CONTAINING PROTEIN"/>
    <property type="match status" value="1"/>
</dbReference>
<sequence>MSCNKASNSVNDKAKQSSLLRPTTLTRSLLNSSISSLTSDTSEKPSSAKKSSSVEVLNPKSEELKVGDRVYVNGVQPGVIRFLGETSFATGKWAGIELDEENGKNDGSVNGVRYFECKPKYGLFIRPMKATIEPISQSDKSDTESVASTTKSVQRSSLSSVSSLKVGDRVVVNATSGRKDGVLRFLGETEFAAGVWAGVELDEPSGKNDGSVAGKRYFECEMNRGLFAPTSKVSKTMDSKGVKTLKSPSKPLNTATYRKTKAGDISTARRGLSGSQESLNSIASSVSQRSAGIRLGITSLRNQTGASVVGRTNTLGLSSPSSAFRQTIKEKEDHISQLLNERESERGETAKLSLRIDELEQELALLKNEHQRYIQEKVDEIQELRQTIEEGNRIQKELLLQIDEERRKAEVFEFRLEEEMVNSMEIKEEIEKLMDKKSGHKDDRYELQEESIKKSERILQLETNLESKKQEVSSLHGRIREVEEQFKIAEQKQLRYLETIDDLNLRITKSDNEARKMEDVRRQLEEELEQLRENLVTLRNKLSKNDDIMELTDKLRKKDVEIANMASNAKSLQKQLEFLNDEKSTFEEERKETEKLLKEKEKEIHKLQRVNVQLQEDLTRVEELRYSLERQVEDSSRKTSNSNSELNSIRAEVRQKETEIKQLIDDLRRKDDELHELKCETNKQVMEKEDEIRSFKNKECQLREDIAKGEDEKRILQQKIDELLKKSGDSNEHLTTLNEEVKCKQNEIQSMRDEVRTLKSQVSKLEMDVKRYSSEASDLTVLITKKNEEIEMLRRENQNSEGTLNKKENALSSLETSVKNLQSEIETLHENMNDKQKEISCLKQKLHDVNSELKSSEKEKDDLLRQLNDTKSSLFNKENELSRLSNSKYAVEEQTHDLVKQIQVLKEANNDLLLERDKLSLDARNHKNGVSERDETIKKLREQLDVVRKQFDEYRQSLEVELNKSKTESESLLHELKGDVHSVQEENDSLKLTNRDLNEEIVRLREEMRFNEGRNKEVMNEFEAECQRLENSLEEKRKIIDEKNSLLEERDAFLQHITTENESTLEAFKKKVETEKANLIKKIETLESSLNANIATTKSLHSQNGAEKETYESQIDFLNSVIVDMQKKNDDLKSRIQILEEIGVTDFEEPLSEPKLNGHIRAPRLFCDICDVFDAHDTEDCPQQSGQMQDAHSQHQLSRNVERPYCRTCEVFGHWTEACNDNQSF</sequence>
<dbReference type="InterPro" id="IPR036859">
    <property type="entry name" value="CAP-Gly_dom_sf"/>
</dbReference>
<dbReference type="GO" id="GO:0005938">
    <property type="term" value="C:cell cortex"/>
    <property type="evidence" value="ECO:0007669"/>
    <property type="project" value="TreeGrafter"/>
</dbReference>
<dbReference type="EMBL" id="NCKV01001172">
    <property type="protein sequence ID" value="RWS28868.1"/>
    <property type="molecule type" value="Genomic_DNA"/>
</dbReference>
<accession>A0A443SMW6</accession>
<dbReference type="PROSITE" id="PS00845">
    <property type="entry name" value="CAP_GLY_1"/>
    <property type="match status" value="2"/>
</dbReference>
<dbReference type="GO" id="GO:0005634">
    <property type="term" value="C:nucleus"/>
    <property type="evidence" value="ECO:0007669"/>
    <property type="project" value="TreeGrafter"/>
</dbReference>
<evidence type="ECO:0000313" key="11">
    <source>
        <dbReference type="Proteomes" id="UP000288716"/>
    </source>
</evidence>
<dbReference type="InterPro" id="IPR000938">
    <property type="entry name" value="CAP-Gly_domain"/>
</dbReference>
<dbReference type="GO" id="GO:0031122">
    <property type="term" value="P:cytoplasmic microtubule organization"/>
    <property type="evidence" value="ECO:0007669"/>
    <property type="project" value="TreeGrafter"/>
</dbReference>
<dbReference type="Pfam" id="PF15619">
    <property type="entry name" value="Lebercilin"/>
    <property type="match status" value="1"/>
</dbReference>
<keyword evidence="2" id="KW-0963">Cytoplasm</keyword>